<evidence type="ECO:0000313" key="1">
    <source>
        <dbReference type="EMBL" id="CAG8793858.1"/>
    </source>
</evidence>
<dbReference type="EMBL" id="CAJVQC010054155">
    <property type="protein sequence ID" value="CAG8793858.1"/>
    <property type="molecule type" value="Genomic_DNA"/>
</dbReference>
<proteinExistence type="predicted"/>
<comment type="caution">
    <text evidence="1">The sequence shown here is derived from an EMBL/GenBank/DDBJ whole genome shotgun (WGS) entry which is preliminary data.</text>
</comment>
<feature type="non-terminal residue" evidence="1">
    <location>
        <position position="406"/>
    </location>
</feature>
<accession>A0ACA9RHH0</accession>
<keyword evidence="2" id="KW-1185">Reference proteome</keyword>
<feature type="non-terminal residue" evidence="1">
    <location>
        <position position="1"/>
    </location>
</feature>
<sequence length="406" mass="47308">PAQWSRLPNPITHRRSFMMSDNLRILMIFPFVLNCCLTLNSIKEDYLKSACDRLHFSQQLEVRDYIIYTWALSAKAAKEVFSLTIQRSTGYSKLQAILNKELEALIKLFPDSFQNLPNLHINRHLVNYAYQYATCINTAVGTKEMVHRIFKAIVPHTNKHNLELTLLRHINTLQTLRYLVDNGIDDRMPNYSTQSIFMPLIAVPRLCNLLSGWCINNYNNSTVIVNPNFFNRSEIKLGQKWNKYQIETAGFVSTNIETNNLLKDIMDAYSLYYSFEQALLETRVCFYENATYTICQSNGDYYDIKLKIGEIVEARLFGEDHSRFGKITGIIEHFWNNGQAFIFLCFNWLENFSQLDSLLDCPIYHIQHNSSNRIHPISVVLQSSNIHFLHYCKASCSFQQHDITNY</sequence>
<evidence type="ECO:0000313" key="2">
    <source>
        <dbReference type="Proteomes" id="UP000789920"/>
    </source>
</evidence>
<gene>
    <name evidence="1" type="ORF">RPERSI_LOCUS19646</name>
</gene>
<name>A0ACA9RHH0_9GLOM</name>
<dbReference type="Proteomes" id="UP000789920">
    <property type="component" value="Unassembled WGS sequence"/>
</dbReference>
<reference evidence="1" key="1">
    <citation type="submission" date="2021-06" db="EMBL/GenBank/DDBJ databases">
        <authorList>
            <person name="Kallberg Y."/>
            <person name="Tangrot J."/>
            <person name="Rosling A."/>
        </authorList>
    </citation>
    <scope>NUCLEOTIDE SEQUENCE</scope>
    <source>
        <strain evidence="1">MA461A</strain>
    </source>
</reference>
<organism evidence="1 2">
    <name type="scientific">Racocetra persica</name>
    <dbReference type="NCBI Taxonomy" id="160502"/>
    <lineage>
        <taxon>Eukaryota</taxon>
        <taxon>Fungi</taxon>
        <taxon>Fungi incertae sedis</taxon>
        <taxon>Mucoromycota</taxon>
        <taxon>Glomeromycotina</taxon>
        <taxon>Glomeromycetes</taxon>
        <taxon>Diversisporales</taxon>
        <taxon>Gigasporaceae</taxon>
        <taxon>Racocetra</taxon>
    </lineage>
</organism>
<protein>
    <submittedName>
        <fullName evidence="1">22233_t:CDS:1</fullName>
    </submittedName>
</protein>